<keyword evidence="2" id="KW-1133">Transmembrane helix</keyword>
<feature type="transmembrane region" description="Helical" evidence="2">
    <location>
        <begin position="32"/>
        <end position="57"/>
    </location>
</feature>
<proteinExistence type="inferred from homology"/>
<dbReference type="OrthoDB" id="2126698at2759"/>
<dbReference type="PANTHER" id="PTHR11206">
    <property type="entry name" value="MULTIDRUG RESISTANCE PROTEIN"/>
    <property type="match status" value="1"/>
</dbReference>
<dbReference type="Pfam" id="PF01554">
    <property type="entry name" value="MatE"/>
    <property type="match status" value="1"/>
</dbReference>
<keyword evidence="2" id="KW-0812">Transmembrane</keyword>
<dbReference type="InterPro" id="IPR002528">
    <property type="entry name" value="MATE_fam"/>
</dbReference>
<dbReference type="Proteomes" id="UP000294530">
    <property type="component" value="Unassembled WGS sequence"/>
</dbReference>
<evidence type="ECO:0000313" key="3">
    <source>
        <dbReference type="EMBL" id="TDH69763.1"/>
    </source>
</evidence>
<evidence type="ECO:0000256" key="1">
    <source>
        <dbReference type="ARBA" id="ARBA00010199"/>
    </source>
</evidence>
<comment type="similarity">
    <text evidence="1">Belongs to the multi antimicrobial extrusion (MATE) (TC 2.A.66.1) family.</text>
</comment>
<comment type="caution">
    <text evidence="3">The sequence shown here is derived from an EMBL/GenBank/DDBJ whole genome shotgun (WGS) entry which is preliminary data.</text>
</comment>
<organism evidence="3 4">
    <name type="scientific">Bremia lactucae</name>
    <name type="common">Lettuce downy mildew</name>
    <dbReference type="NCBI Taxonomy" id="4779"/>
    <lineage>
        <taxon>Eukaryota</taxon>
        <taxon>Sar</taxon>
        <taxon>Stramenopiles</taxon>
        <taxon>Oomycota</taxon>
        <taxon>Peronosporomycetes</taxon>
        <taxon>Peronosporales</taxon>
        <taxon>Peronosporaceae</taxon>
        <taxon>Bremia</taxon>
    </lineage>
</organism>
<accession>A0A976IEW2</accession>
<reference evidence="3 4" key="1">
    <citation type="journal article" date="2021" name="Genome Biol.">
        <title>AFLAP: assembly-free linkage analysis pipeline using k-mers from genome sequencing data.</title>
        <authorList>
            <person name="Fletcher K."/>
            <person name="Zhang L."/>
            <person name="Gil J."/>
            <person name="Han R."/>
            <person name="Cavanaugh K."/>
            <person name="Michelmore R."/>
        </authorList>
    </citation>
    <scope>NUCLEOTIDE SEQUENCE [LARGE SCALE GENOMIC DNA]</scope>
    <source>
        <strain evidence="3 4">SF5</strain>
    </source>
</reference>
<dbReference type="GeneID" id="94346120"/>
<dbReference type="EMBL" id="SHOA02000007">
    <property type="protein sequence ID" value="TDH69763.1"/>
    <property type="molecule type" value="Genomic_DNA"/>
</dbReference>
<feature type="transmembrane region" description="Helical" evidence="2">
    <location>
        <begin position="130"/>
        <end position="152"/>
    </location>
</feature>
<dbReference type="AlphaFoldDB" id="A0A976IEW2"/>
<sequence>MLPQFMNITAWLTSVLDTLCSQAYGAKRFAKIVLYFQVGVQIISVCLGPIYLFNWYAETFLLAMGQDAKVAQFAQSFSRWMLLGVPFGFLYELVRKVLQAQNIVKPHVVIAIILAMSSTFYAAIISRMGFHGIALARALGNVVLPLLLIPYFHS</sequence>
<keyword evidence="2" id="KW-0472">Membrane</keyword>
<name>A0A976IEW2_BRELC</name>
<dbReference type="RefSeq" id="XP_067819262.1">
    <property type="nucleotide sequence ID" value="XM_067960449.1"/>
</dbReference>
<dbReference type="GO" id="GO:0042910">
    <property type="term" value="F:xenobiotic transmembrane transporter activity"/>
    <property type="evidence" value="ECO:0007669"/>
    <property type="project" value="InterPro"/>
</dbReference>
<evidence type="ECO:0000256" key="2">
    <source>
        <dbReference type="SAM" id="Phobius"/>
    </source>
</evidence>
<dbReference type="GO" id="GO:0015297">
    <property type="term" value="F:antiporter activity"/>
    <property type="evidence" value="ECO:0007669"/>
    <property type="project" value="InterPro"/>
</dbReference>
<keyword evidence="4" id="KW-1185">Reference proteome</keyword>
<feature type="transmembrane region" description="Helical" evidence="2">
    <location>
        <begin position="77"/>
        <end position="94"/>
    </location>
</feature>
<evidence type="ECO:0000313" key="4">
    <source>
        <dbReference type="Proteomes" id="UP000294530"/>
    </source>
</evidence>
<feature type="transmembrane region" description="Helical" evidence="2">
    <location>
        <begin position="106"/>
        <end position="124"/>
    </location>
</feature>
<dbReference type="GO" id="GO:0016020">
    <property type="term" value="C:membrane"/>
    <property type="evidence" value="ECO:0007669"/>
    <property type="project" value="InterPro"/>
</dbReference>
<protein>
    <submittedName>
        <fullName evidence="3">Uncharacterized protein</fullName>
    </submittedName>
</protein>
<gene>
    <name evidence="3" type="ORF">CCR75_002352</name>
</gene>
<dbReference type="KEGG" id="blac:94346120"/>